<comment type="caution">
    <text evidence="1">The sequence shown here is derived from an EMBL/GenBank/DDBJ whole genome shotgun (WGS) entry which is preliminary data.</text>
</comment>
<protein>
    <submittedName>
        <fullName evidence="1">Alpha/beta hydrolase</fullName>
    </submittedName>
</protein>
<accession>A0A5B0BM31</accession>
<dbReference type="GO" id="GO:0016787">
    <property type="term" value="F:hydrolase activity"/>
    <property type="evidence" value="ECO:0007669"/>
    <property type="project" value="UniProtKB-KW"/>
</dbReference>
<gene>
    <name evidence="1" type="ORF">FGF04_01575</name>
</gene>
<dbReference type="EMBL" id="VDFC01000004">
    <property type="protein sequence ID" value="KAA0942920.1"/>
    <property type="molecule type" value="Genomic_DNA"/>
</dbReference>
<organism evidence="1 2">
    <name type="scientific">Streptomyces apricus</name>
    <dbReference type="NCBI Taxonomy" id="1828112"/>
    <lineage>
        <taxon>Bacteria</taxon>
        <taxon>Bacillati</taxon>
        <taxon>Actinomycetota</taxon>
        <taxon>Actinomycetes</taxon>
        <taxon>Kitasatosporales</taxon>
        <taxon>Streptomycetaceae</taxon>
        <taxon>Streptomyces</taxon>
    </lineage>
</organism>
<sequence length="253" mass="26994">MSTAVMDTVRYSSDGQLLDIHRATAPDAPTVLLWHGRGPAERDVLGALAAEVARLGATVIVPDWHPDAEDGGRPQLADSLRFTWDFVRNPEEVVLVGWSLGGRAAMATALRPDPPEGWRPAAVVGIAARYNQPEPLLGLPSPMDVCADAPPLPIHLVHGTQDTVCDFANAGEFQRVLAECGRTAPLTELATDHPGAVMAEYSPEWGRCRPAHTGQALSVGLARVGRAHREGLRTAQVIARAAGVPTQKPRPTE</sequence>
<keyword evidence="1" id="KW-0378">Hydrolase</keyword>
<dbReference type="InterPro" id="IPR029058">
    <property type="entry name" value="AB_hydrolase_fold"/>
</dbReference>
<dbReference type="AlphaFoldDB" id="A0A5B0BM31"/>
<name>A0A5B0BM31_9ACTN</name>
<proteinExistence type="predicted"/>
<dbReference type="Proteomes" id="UP000324965">
    <property type="component" value="Unassembled WGS sequence"/>
</dbReference>
<dbReference type="OrthoDB" id="3789848at2"/>
<keyword evidence="2" id="KW-1185">Reference proteome</keyword>
<dbReference type="RefSeq" id="WP_149509332.1">
    <property type="nucleotide sequence ID" value="NZ_VDFC01000004.1"/>
</dbReference>
<dbReference type="Gene3D" id="3.40.50.1820">
    <property type="entry name" value="alpha/beta hydrolase"/>
    <property type="match status" value="1"/>
</dbReference>
<evidence type="ECO:0000313" key="2">
    <source>
        <dbReference type="Proteomes" id="UP000324965"/>
    </source>
</evidence>
<evidence type="ECO:0000313" key="1">
    <source>
        <dbReference type="EMBL" id="KAA0942920.1"/>
    </source>
</evidence>
<reference evidence="1 2" key="1">
    <citation type="submission" date="2019-05" db="EMBL/GenBank/DDBJ databases">
        <authorList>
            <person name="Hariharan J."/>
            <person name="Choudoir M.J."/>
            <person name="Diebold P."/>
            <person name="Panke-Buisse K."/>
            <person name="Buckley D.H."/>
        </authorList>
    </citation>
    <scope>NUCLEOTIDE SEQUENCE [LARGE SCALE GENOMIC DNA]</scope>
    <source>
        <strain evidence="1 2">SUN51</strain>
    </source>
</reference>
<dbReference type="SUPFAM" id="SSF53474">
    <property type="entry name" value="alpha/beta-Hydrolases"/>
    <property type="match status" value="1"/>
</dbReference>